<keyword evidence="7 9" id="KW-0320">Glycogen biosynthesis</keyword>
<dbReference type="FunFam" id="2.60.40.1180:FF:000002">
    <property type="entry name" value="1,4-alpha-glucan branching enzyme GlgB"/>
    <property type="match status" value="1"/>
</dbReference>
<dbReference type="CDD" id="cd11322">
    <property type="entry name" value="AmyAc_Glg_BE"/>
    <property type="match status" value="1"/>
</dbReference>
<dbReference type="PANTHER" id="PTHR43651">
    <property type="entry name" value="1,4-ALPHA-GLUCAN-BRANCHING ENZYME"/>
    <property type="match status" value="1"/>
</dbReference>
<dbReference type="SMART" id="SM00642">
    <property type="entry name" value="Aamy"/>
    <property type="match status" value="1"/>
</dbReference>
<dbReference type="SUPFAM" id="SSF81296">
    <property type="entry name" value="E set domains"/>
    <property type="match status" value="2"/>
</dbReference>
<dbReference type="Pfam" id="PF22019">
    <property type="entry name" value="GlgB_N"/>
    <property type="match status" value="1"/>
</dbReference>
<dbReference type="GO" id="GO:0003844">
    <property type="term" value="F:1,4-alpha-glucan branching enzyme activity"/>
    <property type="evidence" value="ECO:0007669"/>
    <property type="project" value="UniProtKB-UniRule"/>
</dbReference>
<keyword evidence="6 9" id="KW-0808">Transferase</keyword>
<comment type="catalytic activity">
    <reaction evidence="1 9">
        <text>Transfers a segment of a (1-&gt;4)-alpha-D-glucan chain to a primary hydroxy group in a similar glucan chain.</text>
        <dbReference type="EC" id="2.4.1.18"/>
    </reaction>
</comment>
<evidence type="ECO:0000256" key="9">
    <source>
        <dbReference type="HAMAP-Rule" id="MF_00685"/>
    </source>
</evidence>
<evidence type="ECO:0000256" key="5">
    <source>
        <dbReference type="ARBA" id="ARBA00022676"/>
    </source>
</evidence>
<reference evidence="12 13" key="1">
    <citation type="submission" date="2013-10" db="EMBL/GenBank/DDBJ databases">
        <title>Complete genome sequence of Corynebacterium lactis DSM 45799(T), isolated from raw cow milk.</title>
        <authorList>
            <person name="Ruckert C."/>
            <person name="Albersmeier A."/>
            <person name="Lipski A."/>
            <person name="Kalinowski J."/>
        </authorList>
    </citation>
    <scope>NUCLEOTIDE SEQUENCE [LARGE SCALE GENOMIC DNA]</scope>
    <source>
        <strain evidence="12 13">RW2-5</strain>
    </source>
</reference>
<dbReference type="Gene3D" id="3.20.20.80">
    <property type="entry name" value="Glycosidases"/>
    <property type="match status" value="1"/>
</dbReference>
<dbReference type="PANTHER" id="PTHR43651:SF3">
    <property type="entry name" value="1,4-ALPHA-GLUCAN-BRANCHING ENZYME"/>
    <property type="match status" value="1"/>
</dbReference>
<dbReference type="Pfam" id="PF00128">
    <property type="entry name" value="Alpha-amylase"/>
    <property type="match status" value="1"/>
</dbReference>
<comment type="subunit">
    <text evidence="9">Monomer.</text>
</comment>
<dbReference type="HAMAP" id="MF_00685">
    <property type="entry name" value="GlgB"/>
    <property type="match status" value="1"/>
</dbReference>
<dbReference type="GO" id="GO:0005978">
    <property type="term" value="P:glycogen biosynthetic process"/>
    <property type="evidence" value="ECO:0007669"/>
    <property type="project" value="UniProtKB-UniRule"/>
</dbReference>
<dbReference type="RefSeq" id="WP_053411889.1">
    <property type="nucleotide sequence ID" value="NZ_CP006841.1"/>
</dbReference>
<name>A0A0K2GZ94_9CORY</name>
<dbReference type="Pfam" id="PF02922">
    <property type="entry name" value="CBM_48"/>
    <property type="match status" value="1"/>
</dbReference>
<dbReference type="KEGG" id="clw:CLAC_04645"/>
<evidence type="ECO:0000256" key="4">
    <source>
        <dbReference type="ARBA" id="ARBA00022600"/>
    </source>
</evidence>
<feature type="active site" description="Nucleophile" evidence="9 10">
    <location>
        <position position="408"/>
    </location>
</feature>
<dbReference type="InterPro" id="IPR013783">
    <property type="entry name" value="Ig-like_fold"/>
</dbReference>
<evidence type="ECO:0000256" key="10">
    <source>
        <dbReference type="PIRSR" id="PIRSR000463-1"/>
    </source>
</evidence>
<keyword evidence="4 9" id="KW-0321">Glycogen metabolism</keyword>
<dbReference type="Gene3D" id="2.60.40.10">
    <property type="entry name" value="Immunoglobulins"/>
    <property type="match status" value="2"/>
</dbReference>
<dbReference type="FunFam" id="3.20.20.80:FF:000003">
    <property type="entry name" value="1,4-alpha-glucan branching enzyme GlgB"/>
    <property type="match status" value="1"/>
</dbReference>
<dbReference type="InterPro" id="IPR014756">
    <property type="entry name" value="Ig_E-set"/>
</dbReference>
<keyword evidence="5 9" id="KW-0328">Glycosyltransferase</keyword>
<proteinExistence type="inferred from homology"/>
<accession>A0A0K2GZ94</accession>
<feature type="active site" description="Proton donor" evidence="9 10">
    <location>
        <position position="461"/>
    </location>
</feature>
<evidence type="ECO:0000256" key="7">
    <source>
        <dbReference type="ARBA" id="ARBA00023056"/>
    </source>
</evidence>
<dbReference type="FunFam" id="2.60.40.10:FF:000169">
    <property type="entry name" value="1,4-alpha-glucan branching enzyme GlgB"/>
    <property type="match status" value="1"/>
</dbReference>
<dbReference type="GO" id="GO:0043169">
    <property type="term" value="F:cation binding"/>
    <property type="evidence" value="ECO:0007669"/>
    <property type="project" value="InterPro"/>
</dbReference>
<dbReference type="InterPro" id="IPR006047">
    <property type="entry name" value="GH13_cat_dom"/>
</dbReference>
<dbReference type="InterPro" id="IPR017853">
    <property type="entry name" value="GH"/>
</dbReference>
<dbReference type="Proteomes" id="UP000058446">
    <property type="component" value="Chromosome"/>
</dbReference>
<gene>
    <name evidence="9" type="primary">glgB</name>
    <name evidence="12" type="ORF">CLAC_04645</name>
</gene>
<comment type="similarity">
    <text evidence="3 9">Belongs to the glycosyl hydrolase 13 family. GlgB subfamily.</text>
</comment>
<evidence type="ECO:0000256" key="3">
    <source>
        <dbReference type="ARBA" id="ARBA00009000"/>
    </source>
</evidence>
<dbReference type="PIRSF" id="PIRSF000463">
    <property type="entry name" value="GlgB"/>
    <property type="match status" value="1"/>
</dbReference>
<dbReference type="GO" id="GO:0005829">
    <property type="term" value="C:cytosol"/>
    <property type="evidence" value="ECO:0007669"/>
    <property type="project" value="TreeGrafter"/>
</dbReference>
<dbReference type="InterPro" id="IPR006407">
    <property type="entry name" value="GlgB"/>
</dbReference>
<dbReference type="InterPro" id="IPR044143">
    <property type="entry name" value="GlgB_N_E_set_prok"/>
</dbReference>
<dbReference type="EMBL" id="CP006841">
    <property type="protein sequence ID" value="ALA67110.1"/>
    <property type="molecule type" value="Genomic_DNA"/>
</dbReference>
<dbReference type="Gene3D" id="2.60.40.1180">
    <property type="entry name" value="Golgi alpha-mannosidase II"/>
    <property type="match status" value="1"/>
</dbReference>
<feature type="domain" description="Glycosyl hydrolase family 13 catalytic" evidence="11">
    <location>
        <begin position="256"/>
        <end position="596"/>
    </location>
</feature>
<dbReference type="Pfam" id="PF02806">
    <property type="entry name" value="Alpha-amylase_C"/>
    <property type="match status" value="1"/>
</dbReference>
<evidence type="ECO:0000256" key="2">
    <source>
        <dbReference type="ARBA" id="ARBA00004964"/>
    </source>
</evidence>
<comment type="function">
    <text evidence="9">Catalyzes the formation of the alpha-1,6-glucosidic linkages in glycogen by scission of a 1,4-alpha-linked oligosaccharide from growing alpha-1,4-glucan chains and the subsequent attachment of the oligosaccharide to the alpha-1,6 position.</text>
</comment>
<evidence type="ECO:0000256" key="1">
    <source>
        <dbReference type="ARBA" id="ARBA00000826"/>
    </source>
</evidence>
<dbReference type="GO" id="GO:0004553">
    <property type="term" value="F:hydrolase activity, hydrolyzing O-glycosyl compounds"/>
    <property type="evidence" value="ECO:0007669"/>
    <property type="project" value="InterPro"/>
</dbReference>
<dbReference type="InterPro" id="IPR006048">
    <property type="entry name" value="A-amylase/branching_C"/>
</dbReference>
<keyword evidence="8 9" id="KW-0119">Carbohydrate metabolism</keyword>
<dbReference type="InterPro" id="IPR054169">
    <property type="entry name" value="GlgB_N"/>
</dbReference>
<protein>
    <recommendedName>
        <fullName evidence="9">1,4-alpha-glucan branching enzyme GlgB</fullName>
        <ecNumber evidence="9">2.4.1.18</ecNumber>
    </recommendedName>
    <alternativeName>
        <fullName evidence="9">1,4-alpha-D-glucan:1,4-alpha-D-glucan 6-glucosyl-transferase</fullName>
    </alternativeName>
    <alternativeName>
        <fullName evidence="9">Alpha-(1-&gt;4)-glucan branching enzyme</fullName>
    </alternativeName>
    <alternativeName>
        <fullName evidence="9">Glycogen branching enzyme</fullName>
        <shortName evidence="9">BE</shortName>
    </alternativeName>
</protein>
<organism evidence="12 13">
    <name type="scientific">Corynebacterium lactis RW2-5</name>
    <dbReference type="NCBI Taxonomy" id="1408189"/>
    <lineage>
        <taxon>Bacteria</taxon>
        <taxon>Bacillati</taxon>
        <taxon>Actinomycetota</taxon>
        <taxon>Actinomycetes</taxon>
        <taxon>Mycobacteriales</taxon>
        <taxon>Corynebacteriaceae</taxon>
        <taxon>Corynebacterium</taxon>
    </lineage>
</organism>
<dbReference type="CDD" id="cd02855">
    <property type="entry name" value="E_set_GBE_prok_N"/>
    <property type="match status" value="1"/>
</dbReference>
<dbReference type="NCBIfam" id="NF003811">
    <property type="entry name" value="PRK05402.1"/>
    <property type="match status" value="1"/>
</dbReference>
<dbReference type="STRING" id="1408189.CLAC_04645"/>
<dbReference type="UniPathway" id="UPA00164"/>
<comment type="pathway">
    <text evidence="2 9">Glycan biosynthesis; glycogen biosynthesis.</text>
</comment>
<evidence type="ECO:0000313" key="12">
    <source>
        <dbReference type="EMBL" id="ALA67110.1"/>
    </source>
</evidence>
<evidence type="ECO:0000313" key="13">
    <source>
        <dbReference type="Proteomes" id="UP000058446"/>
    </source>
</evidence>
<dbReference type="AlphaFoldDB" id="A0A0K2GZ94"/>
<dbReference type="InterPro" id="IPR004193">
    <property type="entry name" value="Glyco_hydro_13_N"/>
</dbReference>
<dbReference type="PATRIC" id="fig|1408189.4.peg.929"/>
<dbReference type="InterPro" id="IPR013780">
    <property type="entry name" value="Glyco_hydro_b"/>
</dbReference>
<dbReference type="NCBIfam" id="NF008967">
    <property type="entry name" value="PRK12313.1"/>
    <property type="match status" value="1"/>
</dbReference>
<dbReference type="NCBIfam" id="TIGR01515">
    <property type="entry name" value="branching_enzym"/>
    <property type="match status" value="1"/>
</dbReference>
<keyword evidence="13" id="KW-1185">Reference proteome</keyword>
<evidence type="ECO:0000259" key="11">
    <source>
        <dbReference type="SMART" id="SM00642"/>
    </source>
</evidence>
<evidence type="ECO:0000256" key="6">
    <source>
        <dbReference type="ARBA" id="ARBA00022679"/>
    </source>
</evidence>
<evidence type="ECO:0000256" key="8">
    <source>
        <dbReference type="ARBA" id="ARBA00023277"/>
    </source>
</evidence>
<dbReference type="SUPFAM" id="SSF51445">
    <property type="entry name" value="(Trans)glycosidases"/>
    <property type="match status" value="1"/>
</dbReference>
<dbReference type="InterPro" id="IPR037439">
    <property type="entry name" value="Branching_enzy"/>
</dbReference>
<dbReference type="SUPFAM" id="SSF51011">
    <property type="entry name" value="Glycosyl hydrolase domain"/>
    <property type="match status" value="1"/>
</dbReference>
<dbReference type="EC" id="2.4.1.18" evidence="9"/>
<sequence>MRVHSDPRLAIDSGDMERLHYCTHHDPHGSYGAHVIDGDTVVRTRLFGAKSVVVVTTRGEFEAENLGDSVFAALVPGGDDFDYRFRITWETGETIERADGYRFLPTVGEGDLHLIGEGRHEELWKVLGAHVRRYETELGSVEGTSFSVWAPNAQGVAVVGDFCGWNGAQYPMRSMGGAGVWEVFIPGVGEGDVYKFAITTPEGQRRDKADPMARAAEVPPATGSIVTESEYVWRDEEWMQRRAKVDWNAEPISIYEVHLGSWKQGLSYEVMAEQLVRYVVEMGYTHVEFLPVSEHPFSGSWGYQVSGYYAPTSRFGTPDQFRALVDAFHAAGIGVIMDWVPGHFPKDEFALARFDGTACYEHPDWRRGEQRDWGTYVFDFGRNEVRNFLYANALYWAEEFHIDGLRVDAVASMLYLDYSRNEGEWLPNQYGGRENLDAVQFLQEFNATVHKHHPGFLTVAEESTSWPGVTACTENGGLGFSMKWNMGWMNDTLEYFGNDPVYRSYHHHELTFAMVYAYSEKFILPISHDEVVHGKGSLWERMPGGDWDKAAGLRSFLSFMWAHPGKQLLFQGQDLGQNREWNHDESVAWDNLDGWGGEFHRGIQLLVKDINALYTENPALYSQDDRPEGFQWINADDSGNNVVSFLRYGSDGSAMACVYNLSGQTQEIYKIGLPKGGQWQEVLNTNASRYEGSGYGENGTVTAVESGWNGQPFSADLVIPAHSAVWLKWQG</sequence>
<dbReference type="OrthoDB" id="9800174at2"/>